<accession>A0ABQ1BBH9</accession>
<feature type="domain" description="Tc toxin complex TcA C-terminal TcB-binding" evidence="1">
    <location>
        <begin position="263"/>
        <end position="337"/>
    </location>
</feature>
<name>A0ABQ1BBH9_9EURO</name>
<comment type="caution">
    <text evidence="2">The sequence shown here is derived from an EMBL/GenBank/DDBJ whole genome shotgun (WGS) entry which is preliminary data.</text>
</comment>
<proteinExistence type="predicted"/>
<dbReference type="InterPro" id="IPR040840">
    <property type="entry name" value="TcA_TcB_BD"/>
</dbReference>
<dbReference type="Pfam" id="PF18276">
    <property type="entry name" value="TcA_TcB_BD"/>
    <property type="match status" value="2"/>
</dbReference>
<organism evidence="2 3">
    <name type="scientific">Aspergillus udagawae</name>
    <dbReference type="NCBI Taxonomy" id="91492"/>
    <lineage>
        <taxon>Eukaryota</taxon>
        <taxon>Fungi</taxon>
        <taxon>Dikarya</taxon>
        <taxon>Ascomycota</taxon>
        <taxon>Pezizomycotina</taxon>
        <taxon>Eurotiomycetes</taxon>
        <taxon>Eurotiomycetidae</taxon>
        <taxon>Eurotiales</taxon>
        <taxon>Aspergillaceae</taxon>
        <taxon>Aspergillus</taxon>
        <taxon>Aspergillus subgen. Fumigati</taxon>
    </lineage>
</organism>
<evidence type="ECO:0000259" key="1">
    <source>
        <dbReference type="Pfam" id="PF18276"/>
    </source>
</evidence>
<protein>
    <recommendedName>
        <fullName evidence="1">Tc toxin complex TcA C-terminal TcB-binding domain-containing protein</fullName>
    </recommendedName>
</protein>
<dbReference type="Proteomes" id="UP000465266">
    <property type="component" value="Unassembled WGS sequence"/>
</dbReference>
<dbReference type="EMBL" id="BLKG01000167">
    <property type="protein sequence ID" value="GFF97820.1"/>
    <property type="molecule type" value="Genomic_DNA"/>
</dbReference>
<gene>
    <name evidence="2" type="ORF">IFM53868_09449</name>
</gene>
<keyword evidence="3" id="KW-1185">Reference proteome</keyword>
<evidence type="ECO:0000313" key="3">
    <source>
        <dbReference type="Proteomes" id="UP000465266"/>
    </source>
</evidence>
<sequence>MYILASHLYGPRGQVIPRPTPKKMYTYNQLATKFDAFSNVMVQMEEAFPFSNQTPLPVGKLLDDSSTPLANVFGFAGIHFFAIPSNPNVAALGVMIDDWLFKICNSQDINSVFCQLPLFEPPIDPALLVHLSTAIMPPSASCLTTYKFIELNACIKQPISVGGLELILLEQEEMNQYLCLVDLSNGVAVLKVIGLAMNILPNLSAQFMLLGCGGSSMFGGSNLGAYYQVIARGASMAVSNASFQAGVARWRLQALRALQDRILQANMAGYEISNIDKQITTSKAREMEDFLRQKYLNTVLYAWLEAATRWLYYNTYTKAYDLAKKAEKAFYFERLALQSTLFMHSGSCAFDLPEVLFDMDFPGHYIRCIYSAAVTLPCIVSPYTSINSTLRLKAHKIRFQPLNASGSAYVETTDQSSANSDPRFTTSTVPIAAIHPDSGFRQFDWQSITDLVLSLQYTSINGGAQMMQGAQTVVAAYLKRIDFALLAGGFWAFFNVHYEFALAWMAFLATAAPAPPLNPSSIDTPTAVSLPLPDLNDKLPVFAASRPAGSVVVYDIYVFADHFPGQHLALCAAGKDAASLILVVDLLIVPAELTGYQVKGTSVVVGVLELGLDTRVAGMAVQTLWAWLLFWYMMK</sequence>
<reference evidence="2 3" key="1">
    <citation type="submission" date="2020-01" db="EMBL/GenBank/DDBJ databases">
        <title>Draft genome sequence of Aspergillus udagawae IFM 53868.</title>
        <authorList>
            <person name="Takahashi H."/>
            <person name="Yaguchi T."/>
        </authorList>
    </citation>
    <scope>NUCLEOTIDE SEQUENCE [LARGE SCALE GENOMIC DNA]</scope>
    <source>
        <strain evidence="2 3">IFM 53868</strain>
    </source>
</reference>
<feature type="domain" description="Tc toxin complex TcA C-terminal TcB-binding" evidence="1">
    <location>
        <begin position="344"/>
        <end position="434"/>
    </location>
</feature>
<evidence type="ECO:0000313" key="2">
    <source>
        <dbReference type="EMBL" id="GFF97820.1"/>
    </source>
</evidence>